<comment type="similarity">
    <text evidence="7">Belongs to the major facilitator superfamily. DHA1 family. Polyamines/proton antiporter (TC 2.A.1.2.16) subfamily.</text>
</comment>
<feature type="transmembrane region" description="Helical" evidence="8">
    <location>
        <begin position="151"/>
        <end position="169"/>
    </location>
</feature>
<dbReference type="PROSITE" id="PS50850">
    <property type="entry name" value="MFS"/>
    <property type="match status" value="1"/>
</dbReference>
<dbReference type="InterPro" id="IPR020846">
    <property type="entry name" value="MFS_dom"/>
</dbReference>
<dbReference type="PANTHER" id="PTHR23502:SF186">
    <property type="entry name" value="MAJOR FACILITATOR SUPERFAMILY (MFS) PROFILE DOMAIN-CONTAINING PROTEIN"/>
    <property type="match status" value="1"/>
</dbReference>
<evidence type="ECO:0000256" key="4">
    <source>
        <dbReference type="ARBA" id="ARBA00022692"/>
    </source>
</evidence>
<dbReference type="GO" id="GO:0005886">
    <property type="term" value="C:plasma membrane"/>
    <property type="evidence" value="ECO:0007669"/>
    <property type="project" value="UniProtKB-SubCell"/>
</dbReference>
<dbReference type="PANTHER" id="PTHR23502">
    <property type="entry name" value="MAJOR FACILITATOR SUPERFAMILY"/>
    <property type="match status" value="1"/>
</dbReference>
<evidence type="ECO:0000256" key="1">
    <source>
        <dbReference type="ARBA" id="ARBA00004651"/>
    </source>
</evidence>
<reference evidence="10 11" key="1">
    <citation type="journal article" date="2019" name="PLoS Genet.">
        <title>Convergent evolution of linked mating-type loci in basidiomycete fungi.</title>
        <authorList>
            <person name="Sun S."/>
            <person name="Coelho M.A."/>
            <person name="Heitman J."/>
            <person name="Nowrousian M."/>
        </authorList>
    </citation>
    <scope>NUCLEOTIDE SEQUENCE [LARGE SCALE GENOMIC DNA]</scope>
    <source>
        <strain evidence="10 11">CBS 4282</strain>
    </source>
</reference>
<comment type="subcellular location">
    <subcellularLocation>
        <location evidence="1">Cell membrane</location>
        <topology evidence="1">Multi-pass membrane protein</topology>
    </subcellularLocation>
</comment>
<feature type="domain" description="Major facilitator superfamily (MFS) profile" evidence="9">
    <location>
        <begin position="51"/>
        <end position="393"/>
    </location>
</feature>
<evidence type="ECO:0000313" key="10">
    <source>
        <dbReference type="EMBL" id="TXT04248.1"/>
    </source>
</evidence>
<accession>A0A7D8YZX8</accession>
<keyword evidence="11" id="KW-1185">Reference proteome</keyword>
<feature type="transmembrane region" description="Helical" evidence="8">
    <location>
        <begin position="93"/>
        <end position="113"/>
    </location>
</feature>
<dbReference type="Gene3D" id="1.20.1250.20">
    <property type="entry name" value="MFS general substrate transporter like domains"/>
    <property type="match status" value="1"/>
</dbReference>
<dbReference type="Proteomes" id="UP000473826">
    <property type="component" value="Unassembled WGS sequence"/>
</dbReference>
<dbReference type="EMBL" id="QKWK01000017">
    <property type="protein sequence ID" value="TXT04248.1"/>
    <property type="molecule type" value="Genomic_DNA"/>
</dbReference>
<keyword evidence="3" id="KW-1003">Cell membrane</keyword>
<feature type="transmembrane region" description="Helical" evidence="8">
    <location>
        <begin position="342"/>
        <end position="362"/>
    </location>
</feature>
<evidence type="ECO:0000256" key="3">
    <source>
        <dbReference type="ARBA" id="ARBA00022475"/>
    </source>
</evidence>
<evidence type="ECO:0000259" key="9">
    <source>
        <dbReference type="PROSITE" id="PS50850"/>
    </source>
</evidence>
<protein>
    <recommendedName>
        <fullName evidence="9">Major facilitator superfamily (MFS) profile domain-containing protein</fullName>
    </recommendedName>
</protein>
<comment type="caution">
    <text evidence="10">The sequence shown here is derived from an EMBL/GenBank/DDBJ whole genome shotgun (WGS) entry which is preliminary data.</text>
</comment>
<proteinExistence type="inferred from homology"/>
<organism evidence="10 11">
    <name type="scientific">Vanrija humicola</name>
    <name type="common">Yeast</name>
    <name type="synonym">Cryptococcus humicola</name>
    <dbReference type="NCBI Taxonomy" id="5417"/>
    <lineage>
        <taxon>Eukaryota</taxon>
        <taxon>Fungi</taxon>
        <taxon>Dikarya</taxon>
        <taxon>Basidiomycota</taxon>
        <taxon>Agaricomycotina</taxon>
        <taxon>Tremellomycetes</taxon>
        <taxon>Trichosporonales</taxon>
        <taxon>Trichosporonaceae</taxon>
        <taxon>Vanrija</taxon>
    </lineage>
</organism>
<dbReference type="InterPro" id="IPR011701">
    <property type="entry name" value="MFS"/>
</dbReference>
<sequence length="393" mass="43523">MPEPAPPLVPLKQSSTVLSTRSAREAARALESFESSPENPRNWSPARKWRTTLTVALTGFISTCGSSIAVPGVHAVMAEFGEHNTKIGVLVTSFYVLGLGSGPFIFAPISELYGRQVAYHTSQTFFVLFCIGTALAPTMAGLIAMRFVCGVFGSVGPALGVATCADIFAPKDRGRPVSIYALGPMSGPVLGSMLGYWILFGGWRWLFWAMTFMALANWALLISLTDETFAPVIHKKLQYRIKHPLSDATGFWDRLSPRRIAHNLGWMRAMVSSEHAREVFARAFSRPPRLLFTNPVAFIFSAYYAYIYGIIYLFLVTVPLLFGAPPFKYPGLFSYEWPQSTLSLSYLGLAVGFLTSATVAATTQDRIYRRLSAKYKDDGQPEYRVGWQCSRDR</sequence>
<evidence type="ECO:0000313" key="11">
    <source>
        <dbReference type="Proteomes" id="UP000473826"/>
    </source>
</evidence>
<feature type="transmembrane region" description="Helical" evidence="8">
    <location>
        <begin position="125"/>
        <end position="145"/>
    </location>
</feature>
<feature type="transmembrane region" description="Helical" evidence="8">
    <location>
        <begin position="181"/>
        <end position="199"/>
    </location>
</feature>
<evidence type="ECO:0000256" key="8">
    <source>
        <dbReference type="SAM" id="Phobius"/>
    </source>
</evidence>
<gene>
    <name evidence="10" type="ORF">VHUM_04246</name>
</gene>
<dbReference type="Pfam" id="PF07690">
    <property type="entry name" value="MFS_1"/>
    <property type="match status" value="1"/>
</dbReference>
<evidence type="ECO:0000256" key="7">
    <source>
        <dbReference type="ARBA" id="ARBA00038459"/>
    </source>
</evidence>
<feature type="transmembrane region" description="Helical" evidence="8">
    <location>
        <begin position="296"/>
        <end position="322"/>
    </location>
</feature>
<evidence type="ECO:0000256" key="6">
    <source>
        <dbReference type="ARBA" id="ARBA00023136"/>
    </source>
</evidence>
<evidence type="ECO:0000256" key="2">
    <source>
        <dbReference type="ARBA" id="ARBA00022448"/>
    </source>
</evidence>
<evidence type="ECO:0000256" key="5">
    <source>
        <dbReference type="ARBA" id="ARBA00022989"/>
    </source>
</evidence>
<keyword evidence="2" id="KW-0813">Transport</keyword>
<dbReference type="InterPro" id="IPR036259">
    <property type="entry name" value="MFS_trans_sf"/>
</dbReference>
<name>A0A7D8YZX8_VANHU</name>
<keyword evidence="5 8" id="KW-1133">Transmembrane helix</keyword>
<dbReference type="OrthoDB" id="6770063at2759"/>
<keyword evidence="6 8" id="KW-0472">Membrane</keyword>
<dbReference type="AlphaFoldDB" id="A0A7D8YZX8"/>
<feature type="transmembrane region" description="Helical" evidence="8">
    <location>
        <begin position="51"/>
        <end position="73"/>
    </location>
</feature>
<dbReference type="GO" id="GO:0022857">
    <property type="term" value="F:transmembrane transporter activity"/>
    <property type="evidence" value="ECO:0007669"/>
    <property type="project" value="InterPro"/>
</dbReference>
<keyword evidence="4 8" id="KW-0812">Transmembrane</keyword>
<dbReference type="SUPFAM" id="SSF103473">
    <property type="entry name" value="MFS general substrate transporter"/>
    <property type="match status" value="1"/>
</dbReference>